<evidence type="ECO:0000313" key="2">
    <source>
        <dbReference type="EMBL" id="SIS21912.1"/>
    </source>
</evidence>
<dbReference type="EMBL" id="FTNR01000043">
    <property type="protein sequence ID" value="SIS21912.1"/>
    <property type="molecule type" value="Genomic_DNA"/>
</dbReference>
<gene>
    <name evidence="2" type="ORF">SAMN05421752_1435</name>
</gene>
<dbReference type="Proteomes" id="UP000185936">
    <property type="component" value="Unassembled WGS sequence"/>
</dbReference>
<dbReference type="RefSeq" id="WP_159440205.1">
    <property type="nucleotide sequence ID" value="NZ_FTNR01000043.1"/>
</dbReference>
<sequence>MTDDEREVPDDATQEEVEDAIEAVESEHEDDCEAAPIGTRGELGVSLSS</sequence>
<evidence type="ECO:0000313" key="3">
    <source>
        <dbReference type="Proteomes" id="UP000185936"/>
    </source>
</evidence>
<protein>
    <submittedName>
        <fullName evidence="2">Uncharacterized protein</fullName>
    </submittedName>
</protein>
<name>A0A1N7HAR1_9EURY</name>
<evidence type="ECO:0000256" key="1">
    <source>
        <dbReference type="SAM" id="MobiDB-lite"/>
    </source>
</evidence>
<keyword evidence="3" id="KW-1185">Reference proteome</keyword>
<dbReference type="AlphaFoldDB" id="A0A1N7HAR1"/>
<organism evidence="2 3">
    <name type="scientific">Natronorubrum thiooxidans</name>
    <dbReference type="NCBI Taxonomy" id="308853"/>
    <lineage>
        <taxon>Archaea</taxon>
        <taxon>Methanobacteriati</taxon>
        <taxon>Methanobacteriota</taxon>
        <taxon>Stenosarchaea group</taxon>
        <taxon>Halobacteria</taxon>
        <taxon>Halobacteriales</taxon>
        <taxon>Natrialbaceae</taxon>
        <taxon>Natronorubrum</taxon>
    </lineage>
</organism>
<accession>A0A1N7HAR1</accession>
<proteinExistence type="predicted"/>
<reference evidence="3" key="1">
    <citation type="submission" date="2017-01" db="EMBL/GenBank/DDBJ databases">
        <authorList>
            <person name="Varghese N."/>
            <person name="Submissions S."/>
        </authorList>
    </citation>
    <scope>NUCLEOTIDE SEQUENCE [LARGE SCALE GENOMIC DNA]</scope>
    <source>
        <strain evidence="3">type strain: HArc-</strain>
    </source>
</reference>
<feature type="region of interest" description="Disordered" evidence="1">
    <location>
        <begin position="25"/>
        <end position="49"/>
    </location>
</feature>